<comment type="caution">
    <text evidence="6">The sequence shown here is derived from an EMBL/GenBank/DDBJ whole genome shotgun (WGS) entry which is preliminary data.</text>
</comment>
<feature type="transmembrane region" description="Helical" evidence="4">
    <location>
        <begin position="355"/>
        <end position="374"/>
    </location>
</feature>
<evidence type="ECO:0000256" key="4">
    <source>
        <dbReference type="SAM" id="Phobius"/>
    </source>
</evidence>
<dbReference type="PANTHER" id="PTHR23521">
    <property type="entry name" value="TRANSPORTER MFS SUPERFAMILY"/>
    <property type="match status" value="1"/>
</dbReference>
<proteinExistence type="predicted"/>
<feature type="transmembrane region" description="Helical" evidence="4">
    <location>
        <begin position="12"/>
        <end position="32"/>
    </location>
</feature>
<keyword evidence="7" id="KW-1185">Reference proteome</keyword>
<evidence type="ECO:0000259" key="5">
    <source>
        <dbReference type="PROSITE" id="PS50850"/>
    </source>
</evidence>
<gene>
    <name evidence="6" type="ORF">ETSY2_36175</name>
</gene>
<dbReference type="GO" id="GO:0005886">
    <property type="term" value="C:plasma membrane"/>
    <property type="evidence" value="ECO:0007669"/>
    <property type="project" value="TreeGrafter"/>
</dbReference>
<dbReference type="GO" id="GO:0022857">
    <property type="term" value="F:transmembrane transporter activity"/>
    <property type="evidence" value="ECO:0007669"/>
    <property type="project" value="InterPro"/>
</dbReference>
<feature type="transmembrane region" description="Helical" evidence="4">
    <location>
        <begin position="202"/>
        <end position="226"/>
    </location>
</feature>
<dbReference type="EMBL" id="AZHX01001562">
    <property type="protein sequence ID" value="ETX02116.1"/>
    <property type="molecule type" value="Genomic_DNA"/>
</dbReference>
<dbReference type="Pfam" id="PF07690">
    <property type="entry name" value="MFS_1"/>
    <property type="match status" value="1"/>
</dbReference>
<reference evidence="6 7" key="1">
    <citation type="journal article" date="2014" name="Nature">
        <title>An environmental bacterial taxon with a large and distinct metabolic repertoire.</title>
        <authorList>
            <person name="Wilson M.C."/>
            <person name="Mori T."/>
            <person name="Ruckert C."/>
            <person name="Uria A.R."/>
            <person name="Helf M.J."/>
            <person name="Takada K."/>
            <person name="Gernert C."/>
            <person name="Steffens U.A."/>
            <person name="Heycke N."/>
            <person name="Schmitt S."/>
            <person name="Rinke C."/>
            <person name="Helfrich E.J."/>
            <person name="Brachmann A.O."/>
            <person name="Gurgui C."/>
            <person name="Wakimoto T."/>
            <person name="Kracht M."/>
            <person name="Crusemann M."/>
            <person name="Hentschel U."/>
            <person name="Abe I."/>
            <person name="Matsunaga S."/>
            <person name="Kalinowski J."/>
            <person name="Takeyama H."/>
            <person name="Piel J."/>
        </authorList>
    </citation>
    <scope>NUCLEOTIDE SEQUENCE [LARGE SCALE GENOMIC DNA]</scope>
    <source>
        <strain evidence="7">TSY2</strain>
    </source>
</reference>
<sequence>MLATAPYRGIAAVLSNNLLLGFAVGMFLPLIPLRLNEAGISAGLISLNAAASTIAILVIAPMITRILNRIGYAGAVGFGTLLFAVTLAGMLWREEYVIWTACRFVSGLGLSLQWISCESWLVQASPDHLRGRIISLYVASFISGTAVGAAALDYVGTSGARPFQIMIVLSLVGAAAILFGHREAPATGNMPKAALWEAARQAPRLMSSALMMGLAQGSALGLMALYGVRAGLSQGQAVWLHAVFLAGGVVLQWPIGWATDRYDRHRLLAITAILSASASLVAHFFIGMTIPLYTLWFFGGGLIMGTYTVALALLGSRFKGDGMAATNAAFIMTWELGTLSGAPLSGGIIELVGAIGFPLLMGGAMAVVLALALWRARSPEGG</sequence>
<feature type="domain" description="Major facilitator superfamily (MFS) profile" evidence="5">
    <location>
        <begin position="9"/>
        <end position="381"/>
    </location>
</feature>
<dbReference type="Gene3D" id="1.20.1250.20">
    <property type="entry name" value="MFS general substrate transporter like domains"/>
    <property type="match status" value="2"/>
</dbReference>
<feature type="transmembrane region" description="Helical" evidence="4">
    <location>
        <begin position="238"/>
        <end position="255"/>
    </location>
</feature>
<dbReference type="CDD" id="cd17477">
    <property type="entry name" value="MFS_YcaD_like"/>
    <property type="match status" value="1"/>
</dbReference>
<dbReference type="PANTHER" id="PTHR23521:SF3">
    <property type="entry name" value="MFS TRANSPORTER"/>
    <property type="match status" value="1"/>
</dbReference>
<dbReference type="PROSITE" id="PS50850">
    <property type="entry name" value="MFS"/>
    <property type="match status" value="1"/>
</dbReference>
<dbReference type="InterPro" id="IPR047200">
    <property type="entry name" value="MFS_YcaD-like"/>
</dbReference>
<keyword evidence="1 4" id="KW-0812">Transmembrane</keyword>
<dbReference type="InterPro" id="IPR011701">
    <property type="entry name" value="MFS"/>
</dbReference>
<accession>W4LWH6</accession>
<organism evidence="6 7">
    <name type="scientific">Candidatus Entotheonella gemina</name>
    <dbReference type="NCBI Taxonomy" id="1429439"/>
    <lineage>
        <taxon>Bacteria</taxon>
        <taxon>Pseudomonadati</taxon>
        <taxon>Nitrospinota/Tectimicrobiota group</taxon>
        <taxon>Candidatus Tectimicrobiota</taxon>
        <taxon>Candidatus Entotheonellia</taxon>
        <taxon>Candidatus Entotheonellales</taxon>
        <taxon>Candidatus Entotheonellaceae</taxon>
        <taxon>Candidatus Entotheonella</taxon>
    </lineage>
</organism>
<dbReference type="AlphaFoldDB" id="W4LWH6"/>
<feature type="transmembrane region" description="Helical" evidence="4">
    <location>
        <begin position="38"/>
        <end position="60"/>
    </location>
</feature>
<evidence type="ECO:0000256" key="3">
    <source>
        <dbReference type="ARBA" id="ARBA00023136"/>
    </source>
</evidence>
<dbReference type="Proteomes" id="UP000019140">
    <property type="component" value="Unassembled WGS sequence"/>
</dbReference>
<keyword evidence="3 4" id="KW-0472">Membrane</keyword>
<name>W4LWH6_9BACT</name>
<feature type="transmembrane region" description="Helical" evidence="4">
    <location>
        <begin position="162"/>
        <end position="181"/>
    </location>
</feature>
<protein>
    <recommendedName>
        <fullName evidence="5">Major facilitator superfamily (MFS) profile domain-containing protein</fullName>
    </recommendedName>
</protein>
<evidence type="ECO:0000256" key="2">
    <source>
        <dbReference type="ARBA" id="ARBA00022989"/>
    </source>
</evidence>
<feature type="transmembrane region" description="Helical" evidence="4">
    <location>
        <begin position="72"/>
        <end position="92"/>
    </location>
</feature>
<dbReference type="InterPro" id="IPR036259">
    <property type="entry name" value="MFS_trans_sf"/>
</dbReference>
<evidence type="ECO:0000313" key="7">
    <source>
        <dbReference type="Proteomes" id="UP000019140"/>
    </source>
</evidence>
<feature type="transmembrane region" description="Helical" evidence="4">
    <location>
        <begin position="267"/>
        <end position="286"/>
    </location>
</feature>
<dbReference type="HOGENOM" id="CLU_035018_0_0_7"/>
<dbReference type="InterPro" id="IPR020846">
    <property type="entry name" value="MFS_dom"/>
</dbReference>
<evidence type="ECO:0000256" key="1">
    <source>
        <dbReference type="ARBA" id="ARBA00022692"/>
    </source>
</evidence>
<dbReference type="SUPFAM" id="SSF103473">
    <property type="entry name" value="MFS general substrate transporter"/>
    <property type="match status" value="1"/>
</dbReference>
<evidence type="ECO:0000313" key="6">
    <source>
        <dbReference type="EMBL" id="ETX02116.1"/>
    </source>
</evidence>
<feature type="transmembrane region" description="Helical" evidence="4">
    <location>
        <begin position="134"/>
        <end position="156"/>
    </location>
</feature>
<feature type="transmembrane region" description="Helical" evidence="4">
    <location>
        <begin position="292"/>
        <end position="315"/>
    </location>
</feature>
<feature type="transmembrane region" description="Helical" evidence="4">
    <location>
        <begin position="327"/>
        <end position="349"/>
    </location>
</feature>
<keyword evidence="2 4" id="KW-1133">Transmembrane helix</keyword>